<dbReference type="InterPro" id="IPR054612">
    <property type="entry name" value="Phage_capsid-like_C"/>
</dbReference>
<feature type="domain" description="Phage capsid-like C-terminal" evidence="3">
    <location>
        <begin position="114"/>
        <end position="380"/>
    </location>
</feature>
<evidence type="ECO:0000313" key="5">
    <source>
        <dbReference type="Proteomes" id="UP000761380"/>
    </source>
</evidence>
<dbReference type="AlphaFoldDB" id="A0A927WLN3"/>
<accession>A0A927WLN3</accession>
<dbReference type="Gene3D" id="3.30.2320.10">
    <property type="entry name" value="hypothetical protein PF0899 domain"/>
    <property type="match status" value="1"/>
</dbReference>
<keyword evidence="2" id="KW-0175">Coiled coil</keyword>
<evidence type="ECO:0000256" key="2">
    <source>
        <dbReference type="SAM" id="Coils"/>
    </source>
</evidence>
<comment type="subcellular location">
    <subcellularLocation>
        <location evidence="1">Virion</location>
    </subcellularLocation>
</comment>
<feature type="coiled-coil region" evidence="2">
    <location>
        <begin position="4"/>
        <end position="54"/>
    </location>
</feature>
<reference evidence="4" key="1">
    <citation type="submission" date="2019-04" db="EMBL/GenBank/DDBJ databases">
        <title>Evolution of Biomass-Degrading Anaerobic Consortia Revealed by Metagenomics.</title>
        <authorList>
            <person name="Peng X."/>
        </authorList>
    </citation>
    <scope>NUCLEOTIDE SEQUENCE</scope>
    <source>
        <strain evidence="4">SIG240</strain>
    </source>
</reference>
<protein>
    <submittedName>
        <fullName evidence="4">Phage major capsid protein</fullName>
    </submittedName>
</protein>
<dbReference type="Pfam" id="PF05065">
    <property type="entry name" value="Phage_capsid"/>
    <property type="match status" value="1"/>
</dbReference>
<dbReference type="InterPro" id="IPR024455">
    <property type="entry name" value="Phage_capsid"/>
</dbReference>
<dbReference type="NCBIfam" id="TIGR01554">
    <property type="entry name" value="major_cap_HK97"/>
    <property type="match status" value="1"/>
</dbReference>
<gene>
    <name evidence="4" type="ORF">E7201_02020</name>
</gene>
<dbReference type="Gene3D" id="3.30.2400.10">
    <property type="entry name" value="Major capsid protein gp5"/>
    <property type="match status" value="1"/>
</dbReference>
<sequence length="384" mass="42307">MKKSDELKKVVDELKAKADQLQAAEQYDEAFAVANELKDAIRDYKTAKAIEEAEATNFIKEAAPATNKKQVSDAVMRNRIFNKQVFGKTLNEEEMAFLNTAGTPGQVEATPAKGGYLVPEEQISQLMEFRRAYTQLKNYCSVRTANSNSGKFPTIGAETGTLTNFDELNSLNKRDINFGQLTYTIDSYGDIIPVSRELLQDADINLMDVIGQRFARMAVNTENAQIVTQLGTLTATSVSTYKNLMKALNVDLDPAFYANAKIFTNQDGFQWMSELEDAQNRPLLVPDVAAADTYRFRGKEVVVVSNSVLTNTTTGSGASATTTIPMYIGSMSDYLAFFERKGVEVMASDEAGFEKNSVLIRAIERFGLTACDTAALKAYTITKS</sequence>
<evidence type="ECO:0000259" key="3">
    <source>
        <dbReference type="Pfam" id="PF05065"/>
    </source>
</evidence>
<evidence type="ECO:0000256" key="1">
    <source>
        <dbReference type="ARBA" id="ARBA00004328"/>
    </source>
</evidence>
<organism evidence="4 5">
    <name type="scientific">Selenomonas ruminantium</name>
    <dbReference type="NCBI Taxonomy" id="971"/>
    <lineage>
        <taxon>Bacteria</taxon>
        <taxon>Bacillati</taxon>
        <taxon>Bacillota</taxon>
        <taxon>Negativicutes</taxon>
        <taxon>Selenomonadales</taxon>
        <taxon>Selenomonadaceae</taxon>
        <taxon>Selenomonas</taxon>
    </lineage>
</organism>
<dbReference type="EMBL" id="SVBY01000008">
    <property type="protein sequence ID" value="MBE6091945.1"/>
    <property type="molecule type" value="Genomic_DNA"/>
</dbReference>
<name>A0A927WLN3_SELRU</name>
<dbReference type="SUPFAM" id="SSF56563">
    <property type="entry name" value="Major capsid protein gp5"/>
    <property type="match status" value="1"/>
</dbReference>
<comment type="caution">
    <text evidence="4">The sequence shown here is derived from an EMBL/GenBank/DDBJ whole genome shotgun (WGS) entry which is preliminary data.</text>
</comment>
<dbReference type="Proteomes" id="UP000761380">
    <property type="component" value="Unassembled WGS sequence"/>
</dbReference>
<evidence type="ECO:0000313" key="4">
    <source>
        <dbReference type="EMBL" id="MBE6091945.1"/>
    </source>
</evidence>
<proteinExistence type="predicted"/>